<comment type="caution">
    <text evidence="10">The sequence shown here is derived from an EMBL/GenBank/DDBJ whole genome shotgun (WGS) entry which is preliminary data.</text>
</comment>
<evidence type="ECO:0000256" key="2">
    <source>
        <dbReference type="ARBA" id="ARBA00022475"/>
    </source>
</evidence>
<dbReference type="EMBL" id="SMCQ01000001">
    <property type="protein sequence ID" value="TCW02867.1"/>
    <property type="molecule type" value="Genomic_DNA"/>
</dbReference>
<dbReference type="GeneID" id="98913996"/>
<evidence type="ECO:0000256" key="8">
    <source>
        <dbReference type="SAM" id="Phobius"/>
    </source>
</evidence>
<sequence>MEEFIQCLSAFVGCFGFTFIFRIHKNMKFAFVGSLVGTLGWIIYLATRFLHNIFLQSFIAMLCVALLAEMMARIYKAPATIFIIVGCFPLVPGSGIYYTMLYAVQGMNDLFMESFLSTLGIGISLALAILISSTTLQVYKRIKNKDYATVE</sequence>
<keyword evidence="2" id="KW-1003">Cell membrane</keyword>
<keyword evidence="4 8" id="KW-0812">Transmembrane</keyword>
<name>A0A4R3ZB88_9FIRM</name>
<dbReference type="PANTHER" id="PTHR34390:SF1">
    <property type="entry name" value="SUCCINATE TRANSPORTER SUBUNIT YJJB-RELATED"/>
    <property type="match status" value="1"/>
</dbReference>
<evidence type="ECO:0000256" key="7">
    <source>
        <dbReference type="ARBA" id="ARBA00034125"/>
    </source>
</evidence>
<dbReference type="PANTHER" id="PTHR34390">
    <property type="entry name" value="UPF0442 PROTEIN YJJB-RELATED"/>
    <property type="match status" value="1"/>
</dbReference>
<evidence type="ECO:0000259" key="9">
    <source>
        <dbReference type="Pfam" id="PF12821"/>
    </source>
</evidence>
<evidence type="ECO:0000313" key="10">
    <source>
        <dbReference type="EMBL" id="TCW02867.1"/>
    </source>
</evidence>
<gene>
    <name evidence="10" type="ORF">EDD60_101171</name>
</gene>
<dbReference type="RefSeq" id="WP_066445551.1">
    <property type="nucleotide sequence ID" value="NZ_CAUWFI010000002.1"/>
</dbReference>
<keyword evidence="6 8" id="KW-0472">Membrane</keyword>
<reference evidence="10 11" key="1">
    <citation type="submission" date="2019-03" db="EMBL/GenBank/DDBJ databases">
        <title>Genomic Encyclopedia of Type Strains, Phase IV (KMG-IV): sequencing the most valuable type-strain genomes for metagenomic binning, comparative biology and taxonomic classification.</title>
        <authorList>
            <person name="Goeker M."/>
        </authorList>
    </citation>
    <scope>NUCLEOTIDE SEQUENCE [LARGE SCALE GENOMIC DNA]</scope>
    <source>
        <strain evidence="10 11">DSM 29487</strain>
    </source>
</reference>
<feature type="transmembrane region" description="Helical" evidence="8">
    <location>
        <begin position="115"/>
        <end position="136"/>
    </location>
</feature>
<dbReference type="Proteomes" id="UP000295515">
    <property type="component" value="Unassembled WGS sequence"/>
</dbReference>
<dbReference type="AlphaFoldDB" id="A0A4R3ZB88"/>
<feature type="transmembrane region" description="Helical" evidence="8">
    <location>
        <begin position="29"/>
        <end position="47"/>
    </location>
</feature>
<feature type="transmembrane region" description="Helical" evidence="8">
    <location>
        <begin position="79"/>
        <end position="103"/>
    </location>
</feature>
<evidence type="ECO:0000256" key="1">
    <source>
        <dbReference type="ARBA" id="ARBA00004651"/>
    </source>
</evidence>
<organism evidence="10 11">
    <name type="scientific">Longibaculum muris</name>
    <dbReference type="NCBI Taxonomy" id="1796628"/>
    <lineage>
        <taxon>Bacteria</taxon>
        <taxon>Bacillati</taxon>
        <taxon>Bacillota</taxon>
        <taxon>Erysipelotrichia</taxon>
        <taxon>Erysipelotrichales</taxon>
        <taxon>Coprobacillaceae</taxon>
        <taxon>Longibaculum</taxon>
    </lineage>
</organism>
<comment type="subcellular location">
    <subcellularLocation>
        <location evidence="1">Cell membrane</location>
        <topology evidence="1">Multi-pass membrane protein</topology>
    </subcellularLocation>
</comment>
<evidence type="ECO:0000256" key="6">
    <source>
        <dbReference type="ARBA" id="ARBA00023136"/>
    </source>
</evidence>
<dbReference type="GO" id="GO:0005886">
    <property type="term" value="C:plasma membrane"/>
    <property type="evidence" value="ECO:0007669"/>
    <property type="project" value="UniProtKB-SubCell"/>
</dbReference>
<dbReference type="Pfam" id="PF12821">
    <property type="entry name" value="ThrE_2"/>
    <property type="match status" value="1"/>
</dbReference>
<protein>
    <submittedName>
        <fullName evidence="10">Uncharacterized membrane protein YjjB (DUF3815 family)</fullName>
    </submittedName>
</protein>
<dbReference type="InterPro" id="IPR050539">
    <property type="entry name" value="ThrE_Dicarb/AminoAcid_Exp"/>
</dbReference>
<evidence type="ECO:0000256" key="4">
    <source>
        <dbReference type="ARBA" id="ARBA00022692"/>
    </source>
</evidence>
<dbReference type="InterPro" id="IPR024528">
    <property type="entry name" value="ThrE_2"/>
</dbReference>
<keyword evidence="5 8" id="KW-1133">Transmembrane helix</keyword>
<keyword evidence="11" id="KW-1185">Reference proteome</keyword>
<proteinExistence type="inferred from homology"/>
<keyword evidence="3" id="KW-0997">Cell inner membrane</keyword>
<evidence type="ECO:0000256" key="3">
    <source>
        <dbReference type="ARBA" id="ARBA00022519"/>
    </source>
</evidence>
<feature type="transmembrane region" description="Helical" evidence="8">
    <location>
        <begin position="53"/>
        <end position="72"/>
    </location>
</feature>
<evidence type="ECO:0000313" key="11">
    <source>
        <dbReference type="Proteomes" id="UP000295515"/>
    </source>
</evidence>
<comment type="similarity">
    <text evidence="7">Belongs to the ThrE exporter (TC 2.A.79) family.</text>
</comment>
<accession>A0A4R3ZB88</accession>
<feature type="domain" description="Threonine/Serine exporter ThrE" evidence="9">
    <location>
        <begin position="6"/>
        <end position="134"/>
    </location>
</feature>
<dbReference type="GO" id="GO:0015744">
    <property type="term" value="P:succinate transport"/>
    <property type="evidence" value="ECO:0007669"/>
    <property type="project" value="TreeGrafter"/>
</dbReference>
<evidence type="ECO:0000256" key="5">
    <source>
        <dbReference type="ARBA" id="ARBA00022989"/>
    </source>
</evidence>